<feature type="transmembrane region" description="Helical" evidence="1">
    <location>
        <begin position="322"/>
        <end position="343"/>
    </location>
</feature>
<evidence type="ECO:0000313" key="3">
    <source>
        <dbReference type="Proteomes" id="UP000617634"/>
    </source>
</evidence>
<feature type="transmembrane region" description="Helical" evidence="1">
    <location>
        <begin position="98"/>
        <end position="120"/>
    </location>
</feature>
<keyword evidence="1" id="KW-0472">Membrane</keyword>
<dbReference type="RefSeq" id="WP_197162321.1">
    <property type="nucleotide sequence ID" value="NZ_JADZGI010000001.1"/>
</dbReference>
<evidence type="ECO:0008006" key="4">
    <source>
        <dbReference type="Google" id="ProtNLM"/>
    </source>
</evidence>
<feature type="transmembrane region" description="Helical" evidence="1">
    <location>
        <begin position="208"/>
        <end position="229"/>
    </location>
</feature>
<gene>
    <name evidence="2" type="ORF">I5E68_06785</name>
</gene>
<name>A0A931HBZ8_9SPHN</name>
<sequence>MYSQAELQSAVDAGVLSEEAAQALHAHVARLRAMPVADEENVRLVTGFNDIFVTIACGLVIFSALNVKTSAMPWLGGLLVAVACWLMAEIFTRKRRMALPSLVLLAAFVLGAGACAWGIAGTLLPTHDIVHTWQWQGETNSWTEHVRYPWQEAVMMLCAGLAASLAALAHWLRFRVAAAIAAGIGGLVALALGAVGAASGQSIEANPVIAPAALVCGIAVFAFAMRWDLSDPQRRTQRADIAFWLHLLAAPLLAHPLFYWMGVLGGRQITMATGLGVLAIYLIFALVALTVDRRALLVSALAYVLAAMFSLLNHFGSVGATMALTTLVIGGALLGLSVFWATLRRAVLSMLPGDWTARLPAAA</sequence>
<feature type="transmembrane region" description="Helical" evidence="1">
    <location>
        <begin position="71"/>
        <end position="91"/>
    </location>
</feature>
<proteinExistence type="predicted"/>
<feature type="transmembrane region" description="Helical" evidence="1">
    <location>
        <begin position="241"/>
        <end position="262"/>
    </location>
</feature>
<protein>
    <recommendedName>
        <fullName evidence="4">DUF2157 domain-containing protein</fullName>
    </recommendedName>
</protein>
<accession>A0A931HBZ8</accession>
<keyword evidence="1" id="KW-1133">Transmembrane helix</keyword>
<evidence type="ECO:0000313" key="2">
    <source>
        <dbReference type="EMBL" id="MBH0112656.1"/>
    </source>
</evidence>
<dbReference type="EMBL" id="JADZGI010000001">
    <property type="protein sequence ID" value="MBH0112656.1"/>
    <property type="molecule type" value="Genomic_DNA"/>
</dbReference>
<feature type="transmembrane region" description="Helical" evidence="1">
    <location>
        <begin position="268"/>
        <end position="289"/>
    </location>
</feature>
<keyword evidence="3" id="KW-1185">Reference proteome</keyword>
<dbReference type="Proteomes" id="UP000617634">
    <property type="component" value="Unassembled WGS sequence"/>
</dbReference>
<organism evidence="2 3">
    <name type="scientific">Novosphingobium aureum</name>
    <dbReference type="NCBI Taxonomy" id="2792964"/>
    <lineage>
        <taxon>Bacteria</taxon>
        <taxon>Pseudomonadati</taxon>
        <taxon>Pseudomonadota</taxon>
        <taxon>Alphaproteobacteria</taxon>
        <taxon>Sphingomonadales</taxon>
        <taxon>Sphingomonadaceae</taxon>
        <taxon>Novosphingobium</taxon>
    </lineage>
</organism>
<feature type="transmembrane region" description="Helical" evidence="1">
    <location>
        <begin position="176"/>
        <end position="196"/>
    </location>
</feature>
<dbReference type="AlphaFoldDB" id="A0A931HBZ8"/>
<feature type="transmembrane region" description="Helical" evidence="1">
    <location>
        <begin position="296"/>
        <end position="316"/>
    </location>
</feature>
<keyword evidence="1" id="KW-0812">Transmembrane</keyword>
<feature type="transmembrane region" description="Helical" evidence="1">
    <location>
        <begin position="150"/>
        <end position="169"/>
    </location>
</feature>
<evidence type="ECO:0000256" key="1">
    <source>
        <dbReference type="SAM" id="Phobius"/>
    </source>
</evidence>
<reference evidence="2" key="1">
    <citation type="submission" date="2020-11" db="EMBL/GenBank/DDBJ databases">
        <title>Novosphingobium aureum sp. nov., a marine bacterium isolated from sediment of a salt flat.</title>
        <authorList>
            <person name="Yoo Y."/>
            <person name="Kim J.-J."/>
        </authorList>
    </citation>
    <scope>NUCLEOTIDE SEQUENCE</scope>
    <source>
        <strain evidence="2">YJ-S2-02</strain>
    </source>
</reference>
<feature type="transmembrane region" description="Helical" evidence="1">
    <location>
        <begin position="42"/>
        <end position="65"/>
    </location>
</feature>
<comment type="caution">
    <text evidence="2">The sequence shown here is derived from an EMBL/GenBank/DDBJ whole genome shotgun (WGS) entry which is preliminary data.</text>
</comment>